<dbReference type="AlphaFoldDB" id="A0A8J2XLH3"/>
<evidence type="ECO:0000313" key="2">
    <source>
        <dbReference type="Proteomes" id="UP000616114"/>
    </source>
</evidence>
<dbReference type="Proteomes" id="UP000616114">
    <property type="component" value="Unassembled WGS sequence"/>
</dbReference>
<organism evidence="1 2">
    <name type="scientific">Sediminivirga luteola</name>
    <dbReference type="NCBI Taxonomy" id="1774748"/>
    <lineage>
        <taxon>Bacteria</taxon>
        <taxon>Bacillati</taxon>
        <taxon>Actinomycetota</taxon>
        <taxon>Actinomycetes</taxon>
        <taxon>Micrococcales</taxon>
        <taxon>Brevibacteriaceae</taxon>
        <taxon>Sediminivirga</taxon>
    </lineage>
</organism>
<dbReference type="Pfam" id="PF00132">
    <property type="entry name" value="Hexapep"/>
    <property type="match status" value="1"/>
</dbReference>
<sequence>MTDEAALPNGDGGDSWPAGVRIVEVDGHRPEIHPEAWVAPGATLIGRVRIGAGASIYYGCVLRADRELIEVGAGTNVQDNTVMHADPGLPLRIGERVSVGHRALVHGCTVGDDVLVGMSSTLLNGARIGAGSLIAAGAVVLEGTEVPEGSLVAGVPGKVRRELTDDDRERVLQNARTYEEITELHRASTILH</sequence>
<protein>
    <submittedName>
        <fullName evidence="1">Gamma carbonic anhydrase family protein</fullName>
    </submittedName>
</protein>
<dbReference type="SUPFAM" id="SSF51161">
    <property type="entry name" value="Trimeric LpxA-like enzymes"/>
    <property type="match status" value="1"/>
</dbReference>
<keyword evidence="2" id="KW-1185">Reference proteome</keyword>
<dbReference type="InterPro" id="IPR011004">
    <property type="entry name" value="Trimer_LpxA-like_sf"/>
</dbReference>
<accession>A0A8J2XLH3</accession>
<dbReference type="RefSeq" id="WP_188550905.1">
    <property type="nucleotide sequence ID" value="NZ_BMFY01000009.1"/>
</dbReference>
<dbReference type="InterPro" id="IPR047324">
    <property type="entry name" value="LbH_gamma_CA-like"/>
</dbReference>
<evidence type="ECO:0000313" key="1">
    <source>
        <dbReference type="EMBL" id="GGA18240.1"/>
    </source>
</evidence>
<dbReference type="InterPro" id="IPR001451">
    <property type="entry name" value="Hexapep"/>
</dbReference>
<gene>
    <name evidence="1" type="ORF">GCM10011333_21600</name>
</gene>
<dbReference type="CDD" id="cd04645">
    <property type="entry name" value="LbH_gamma_CA_like"/>
    <property type="match status" value="1"/>
</dbReference>
<comment type="caution">
    <text evidence="1">The sequence shown here is derived from an EMBL/GenBank/DDBJ whole genome shotgun (WGS) entry which is preliminary data.</text>
</comment>
<dbReference type="PANTHER" id="PTHR13061">
    <property type="entry name" value="DYNACTIN SUBUNIT P25"/>
    <property type="match status" value="1"/>
</dbReference>
<reference evidence="1" key="1">
    <citation type="journal article" date="2014" name="Int. J. Syst. Evol. Microbiol.">
        <title>Complete genome sequence of Corynebacterium casei LMG S-19264T (=DSM 44701T), isolated from a smear-ripened cheese.</title>
        <authorList>
            <consortium name="US DOE Joint Genome Institute (JGI-PGF)"/>
            <person name="Walter F."/>
            <person name="Albersmeier A."/>
            <person name="Kalinowski J."/>
            <person name="Ruckert C."/>
        </authorList>
    </citation>
    <scope>NUCLEOTIDE SEQUENCE</scope>
    <source>
        <strain evidence="1">CGMCC 1.12785</strain>
    </source>
</reference>
<dbReference type="Gene3D" id="2.160.10.10">
    <property type="entry name" value="Hexapeptide repeat proteins"/>
    <property type="match status" value="1"/>
</dbReference>
<reference evidence="1" key="2">
    <citation type="submission" date="2020-09" db="EMBL/GenBank/DDBJ databases">
        <authorList>
            <person name="Sun Q."/>
            <person name="Zhou Y."/>
        </authorList>
    </citation>
    <scope>NUCLEOTIDE SEQUENCE</scope>
    <source>
        <strain evidence="1">CGMCC 1.12785</strain>
    </source>
</reference>
<name>A0A8J2XLH3_9MICO</name>
<dbReference type="PANTHER" id="PTHR13061:SF29">
    <property type="entry name" value="GAMMA CARBONIC ANHYDRASE-LIKE 1, MITOCHONDRIAL-RELATED"/>
    <property type="match status" value="1"/>
</dbReference>
<dbReference type="InterPro" id="IPR050484">
    <property type="entry name" value="Transf_Hexapept/Carb_Anhydrase"/>
</dbReference>
<proteinExistence type="predicted"/>
<dbReference type="EMBL" id="BMFY01000009">
    <property type="protein sequence ID" value="GGA18240.1"/>
    <property type="molecule type" value="Genomic_DNA"/>
</dbReference>